<gene>
    <name evidence="1" type="ORF">ONT01_08485</name>
</gene>
<evidence type="ECO:0000313" key="2">
    <source>
        <dbReference type="Proteomes" id="UP001208620"/>
    </source>
</evidence>
<dbReference type="EMBL" id="JAPDVD010000001">
    <property type="protein sequence ID" value="MCW4137810.1"/>
    <property type="molecule type" value="Genomic_DNA"/>
</dbReference>
<dbReference type="AlphaFoldDB" id="A0AAW5UFR4"/>
<accession>A0AAW5UFR4</accession>
<comment type="caution">
    <text evidence="1">The sequence shown here is derived from an EMBL/GenBank/DDBJ whole genome shotgun (WGS) entry which is preliminary data.</text>
</comment>
<dbReference type="RefSeq" id="WP_153079503.1">
    <property type="nucleotide sequence ID" value="NZ_JAPDUK010000001.1"/>
</dbReference>
<reference evidence="1" key="1">
    <citation type="submission" date="2022-11" db="EMBL/GenBank/DDBJ databases">
        <title>Genomic repertoires linked with pathogenic potency of arthritogenic Prevotella copri isolated from the gut of rheumatoid arthritis patients.</title>
        <authorList>
            <person name="Nii T."/>
            <person name="Maeda Y."/>
            <person name="Motooka D."/>
            <person name="Naito M."/>
            <person name="Matsumoto Y."/>
            <person name="Ogawa T."/>
            <person name="Oguro-Igashira E."/>
            <person name="Kishikawa T."/>
            <person name="Yamashita M."/>
            <person name="Koizumi S."/>
            <person name="Kurakawa T."/>
            <person name="Okumura R."/>
            <person name="Kayama H."/>
            <person name="Murakami M."/>
            <person name="Sakaguchi T."/>
            <person name="Das B."/>
            <person name="Nakamura S."/>
            <person name="Okada Y."/>
            <person name="Kumanogoh A."/>
            <person name="Takeda K."/>
        </authorList>
    </citation>
    <scope>NUCLEOTIDE SEQUENCE</scope>
    <source>
        <strain evidence="1">H105_2-2</strain>
    </source>
</reference>
<name>A0AAW5UFR4_9BACT</name>
<evidence type="ECO:0000313" key="1">
    <source>
        <dbReference type="EMBL" id="MCW4137810.1"/>
    </source>
</evidence>
<protein>
    <submittedName>
        <fullName evidence="1">Uncharacterized protein</fullName>
    </submittedName>
</protein>
<organism evidence="1 2">
    <name type="scientific">Segatella copri</name>
    <dbReference type="NCBI Taxonomy" id="165179"/>
    <lineage>
        <taxon>Bacteria</taxon>
        <taxon>Pseudomonadati</taxon>
        <taxon>Bacteroidota</taxon>
        <taxon>Bacteroidia</taxon>
        <taxon>Bacteroidales</taxon>
        <taxon>Prevotellaceae</taxon>
        <taxon>Segatella</taxon>
    </lineage>
</organism>
<dbReference type="Proteomes" id="UP001208620">
    <property type="component" value="Unassembled WGS sequence"/>
</dbReference>
<proteinExistence type="predicted"/>
<sequence>MANYSKPEIIAKNLPSGSYAAGCPSHGNGSTCFYFNDMKGGCKKCERTK</sequence>